<feature type="region of interest" description="Disordered" evidence="1">
    <location>
        <begin position="14"/>
        <end position="37"/>
    </location>
</feature>
<evidence type="ECO:0000313" key="3">
    <source>
        <dbReference type="Proteomes" id="UP000638897"/>
    </source>
</evidence>
<reference evidence="2 3" key="1">
    <citation type="journal article" date="2020" name="ISME J.">
        <title>Comparative genomics reveals insights into cyanobacterial evolution and habitat adaptation.</title>
        <authorList>
            <person name="Chen M.Y."/>
            <person name="Teng W.K."/>
            <person name="Zhao L."/>
            <person name="Hu C.X."/>
            <person name="Zhou Y.K."/>
            <person name="Han B.P."/>
            <person name="Song L.R."/>
            <person name="Shu W.S."/>
        </authorList>
    </citation>
    <scope>NUCLEOTIDE SEQUENCE [LARGE SCALE GENOMIC DNA]</scope>
    <source>
        <strain evidence="2 3">FACHB-318</strain>
    </source>
</reference>
<dbReference type="EMBL" id="JACJQC010000004">
    <property type="protein sequence ID" value="MBD2171026.1"/>
    <property type="molecule type" value="Genomic_DNA"/>
</dbReference>
<keyword evidence="3" id="KW-1185">Reference proteome</keyword>
<organism evidence="2 3">
    <name type="scientific">Anabaena cylindrica FACHB-318</name>
    <dbReference type="NCBI Taxonomy" id="2692880"/>
    <lineage>
        <taxon>Bacteria</taxon>
        <taxon>Bacillati</taxon>
        <taxon>Cyanobacteriota</taxon>
        <taxon>Cyanophyceae</taxon>
        <taxon>Nostocales</taxon>
        <taxon>Nostocaceae</taxon>
        <taxon>Anabaena</taxon>
    </lineage>
</organism>
<gene>
    <name evidence="2" type="ORF">H6F81_07170</name>
</gene>
<name>A0ABR7ZEF2_ANACY</name>
<evidence type="ECO:0000313" key="2">
    <source>
        <dbReference type="EMBL" id="MBD2171026.1"/>
    </source>
</evidence>
<dbReference type="RefSeq" id="WP_126987210.1">
    <property type="nucleotide sequence ID" value="NZ_JACJQC010000004.1"/>
</dbReference>
<protein>
    <submittedName>
        <fullName evidence="2">Uncharacterized protein</fullName>
    </submittedName>
</protein>
<dbReference type="Proteomes" id="UP000638897">
    <property type="component" value="Unassembled WGS sequence"/>
</dbReference>
<evidence type="ECO:0000256" key="1">
    <source>
        <dbReference type="SAM" id="MobiDB-lite"/>
    </source>
</evidence>
<comment type="caution">
    <text evidence="2">The sequence shown here is derived from an EMBL/GenBank/DDBJ whole genome shotgun (WGS) entry which is preliminary data.</text>
</comment>
<sequence length="72" mass="7741">MTCSLLAQMGKLIPSARGEPEPQALMSQSGKSGQVKNKALALGTRDIQIMRLCVYMLQCPQEKSKVQTSSGS</sequence>
<proteinExistence type="predicted"/>
<feature type="compositionally biased region" description="Polar residues" evidence="1">
    <location>
        <begin position="25"/>
        <end position="35"/>
    </location>
</feature>
<accession>A0ABR7ZEF2</accession>